<reference evidence="5" key="1">
    <citation type="submission" date="2023-06" db="EMBL/GenBank/DDBJ databases">
        <authorList>
            <person name="Delattre M."/>
        </authorList>
    </citation>
    <scope>NUCLEOTIDE SEQUENCE</scope>
    <source>
        <strain evidence="5">AF72</strain>
    </source>
</reference>
<accession>A0AA36CDM4</accession>
<proteinExistence type="predicted"/>
<organism evidence="5 6">
    <name type="scientific">Mesorhabditis spiculigera</name>
    <dbReference type="NCBI Taxonomy" id="96644"/>
    <lineage>
        <taxon>Eukaryota</taxon>
        <taxon>Metazoa</taxon>
        <taxon>Ecdysozoa</taxon>
        <taxon>Nematoda</taxon>
        <taxon>Chromadorea</taxon>
        <taxon>Rhabditida</taxon>
        <taxon>Rhabditina</taxon>
        <taxon>Rhabditomorpha</taxon>
        <taxon>Rhabditoidea</taxon>
        <taxon>Rhabditidae</taxon>
        <taxon>Mesorhabditinae</taxon>
        <taxon>Mesorhabditis</taxon>
    </lineage>
</organism>
<feature type="non-terminal residue" evidence="5">
    <location>
        <position position="1"/>
    </location>
</feature>
<dbReference type="SMART" id="SM00908">
    <property type="entry name" value="Gal-bind_lectin"/>
    <property type="match status" value="1"/>
</dbReference>
<feature type="compositionally biased region" description="Low complexity" evidence="3">
    <location>
        <begin position="203"/>
        <end position="220"/>
    </location>
</feature>
<comment type="caution">
    <text evidence="5">The sequence shown here is derived from an EMBL/GenBank/DDBJ whole genome shotgun (WGS) entry which is preliminary data.</text>
</comment>
<dbReference type="Gene3D" id="2.60.120.200">
    <property type="match status" value="1"/>
</dbReference>
<dbReference type="PROSITE" id="PS51304">
    <property type="entry name" value="GALECTIN"/>
    <property type="match status" value="1"/>
</dbReference>
<dbReference type="Pfam" id="PF00337">
    <property type="entry name" value="Gal-bind_lectin"/>
    <property type="match status" value="1"/>
</dbReference>
<dbReference type="InterPro" id="IPR013320">
    <property type="entry name" value="ConA-like_dom_sf"/>
</dbReference>
<evidence type="ECO:0000313" key="5">
    <source>
        <dbReference type="EMBL" id="CAJ0566430.1"/>
    </source>
</evidence>
<feature type="region of interest" description="Disordered" evidence="3">
    <location>
        <begin position="184"/>
        <end position="220"/>
    </location>
</feature>
<dbReference type="Proteomes" id="UP001177023">
    <property type="component" value="Unassembled WGS sequence"/>
</dbReference>
<evidence type="ECO:0000256" key="1">
    <source>
        <dbReference type="ARBA" id="ARBA00022734"/>
    </source>
</evidence>
<feature type="non-terminal residue" evidence="5">
    <location>
        <position position="374"/>
    </location>
</feature>
<dbReference type="EMBL" id="CATQJA010001239">
    <property type="protein sequence ID" value="CAJ0566430.1"/>
    <property type="molecule type" value="Genomic_DNA"/>
</dbReference>
<sequence length="374" mass="41921">PDPDPLLGARIVLTGAPKIGQYLHFFGNVTKDAQSFCVTLQKDFEDLQNVACNVCAYFRADPRIEYDISHNGLLFLNNRAMNPFATGEQFDLRIRFLHENVQILAQRGEIGIFSKDYNVHEAKHLKIFGNVTNLRLMQVDGGNYTIPYYRRIDFRSRLDIALKPTAEMEPALWESLIEGKPMKASRNRLRRKGGRGGGRGERAVQGAAAHGDGSRGFSGRDSSKGVFKAYGRLSYHASSPASNTSYGHSSMGHYWYSPRHGGYYHAQPSPWGGPAYVPASYSYRNSRNGSMVYADSEGHGRYYDPNYVIDIEKIPKPRLINVILYRSNGHNATNREEWSPTLSHKLSFDIMASDYIGIEGDVEILGLKEDGLLA</sequence>
<keyword evidence="6" id="KW-1185">Reference proteome</keyword>
<evidence type="ECO:0000256" key="3">
    <source>
        <dbReference type="SAM" id="MobiDB-lite"/>
    </source>
</evidence>
<dbReference type="AlphaFoldDB" id="A0AA36CDM4"/>
<evidence type="ECO:0000259" key="4">
    <source>
        <dbReference type="PROSITE" id="PS51304"/>
    </source>
</evidence>
<evidence type="ECO:0000313" key="6">
    <source>
        <dbReference type="Proteomes" id="UP001177023"/>
    </source>
</evidence>
<evidence type="ECO:0000256" key="2">
    <source>
        <dbReference type="RuleBase" id="RU102079"/>
    </source>
</evidence>
<keyword evidence="1 2" id="KW-0430">Lectin</keyword>
<dbReference type="InterPro" id="IPR001079">
    <property type="entry name" value="Galectin_CRD"/>
</dbReference>
<feature type="domain" description="Galectin" evidence="4">
    <location>
        <begin position="9"/>
        <end position="145"/>
    </location>
</feature>
<protein>
    <recommendedName>
        <fullName evidence="2">Galectin</fullName>
    </recommendedName>
</protein>
<feature type="compositionally biased region" description="Basic residues" evidence="3">
    <location>
        <begin position="184"/>
        <end position="194"/>
    </location>
</feature>
<gene>
    <name evidence="5" type="ORF">MSPICULIGERA_LOCUS5034</name>
</gene>
<dbReference type="GO" id="GO:0030246">
    <property type="term" value="F:carbohydrate binding"/>
    <property type="evidence" value="ECO:0007669"/>
    <property type="project" value="UniProtKB-UniRule"/>
</dbReference>
<name>A0AA36CDM4_9BILA</name>
<dbReference type="SUPFAM" id="SSF49899">
    <property type="entry name" value="Concanavalin A-like lectins/glucanases"/>
    <property type="match status" value="1"/>
</dbReference>